<dbReference type="Proteomes" id="UP001163603">
    <property type="component" value="Chromosome 9"/>
</dbReference>
<reference evidence="2" key="1">
    <citation type="journal article" date="2023" name="G3 (Bethesda)">
        <title>Genome assembly and association tests identify interacting loci associated with vigor, precocity, and sex in interspecific pistachio rootstocks.</title>
        <authorList>
            <person name="Palmer W."/>
            <person name="Jacygrad E."/>
            <person name="Sagayaradj S."/>
            <person name="Cavanaugh K."/>
            <person name="Han R."/>
            <person name="Bertier L."/>
            <person name="Beede B."/>
            <person name="Kafkas S."/>
            <person name="Golino D."/>
            <person name="Preece J."/>
            <person name="Michelmore R."/>
        </authorList>
    </citation>
    <scope>NUCLEOTIDE SEQUENCE [LARGE SCALE GENOMIC DNA]</scope>
</reference>
<organism evidence="1 2">
    <name type="scientific">Pistacia integerrima</name>
    <dbReference type="NCBI Taxonomy" id="434235"/>
    <lineage>
        <taxon>Eukaryota</taxon>
        <taxon>Viridiplantae</taxon>
        <taxon>Streptophyta</taxon>
        <taxon>Embryophyta</taxon>
        <taxon>Tracheophyta</taxon>
        <taxon>Spermatophyta</taxon>
        <taxon>Magnoliopsida</taxon>
        <taxon>eudicotyledons</taxon>
        <taxon>Gunneridae</taxon>
        <taxon>Pentapetalae</taxon>
        <taxon>rosids</taxon>
        <taxon>malvids</taxon>
        <taxon>Sapindales</taxon>
        <taxon>Anacardiaceae</taxon>
        <taxon>Pistacia</taxon>
    </lineage>
</organism>
<accession>A0ACC0Y0Y3</accession>
<evidence type="ECO:0000313" key="2">
    <source>
        <dbReference type="Proteomes" id="UP001163603"/>
    </source>
</evidence>
<dbReference type="EMBL" id="CM047744">
    <property type="protein sequence ID" value="KAJ0027793.1"/>
    <property type="molecule type" value="Genomic_DNA"/>
</dbReference>
<name>A0ACC0Y0Y3_9ROSI</name>
<protein>
    <submittedName>
        <fullName evidence="1">Uncharacterized protein</fullName>
    </submittedName>
</protein>
<sequence>MGEQKEAAKNDGEKKPAADASAKKDDGVITVVLKMELHCEGCAKKVKRAMKHYEGVQSVKTDCDANKVTVVGKVDPAKMKERLEEKTKKKVELISPQPKKDAAAGGGDKKPDEKKAEEKKPDEKKAEEKKAPKEITVVLKIRLHCDGCISKIKRIIKKINGVENVTVDNGKDLVTVKGTMDVKELVPYLKDKLKRNVEVVPAKKDDGGEKKDAKAAAGGEKKDKEAAPAAAPAADKGGEKKEKEAPAGGGDAPKMEVSKMEYFGYPYPPPPTYWYDASVYGHQSYPMEQQHQQVMYVNQGYGMEHHNPHMHAPQMFSDENPNACSVM</sequence>
<keyword evidence="2" id="KW-1185">Reference proteome</keyword>
<comment type="caution">
    <text evidence="1">The sequence shown here is derived from an EMBL/GenBank/DDBJ whole genome shotgun (WGS) entry which is preliminary data.</text>
</comment>
<gene>
    <name evidence="1" type="ORF">Pint_35694</name>
</gene>
<evidence type="ECO:0000313" key="1">
    <source>
        <dbReference type="EMBL" id="KAJ0027793.1"/>
    </source>
</evidence>
<proteinExistence type="predicted"/>